<organism evidence="1 2">
    <name type="scientific">Jingyaoa shaoxingensis</name>
    <dbReference type="NCBI Taxonomy" id="2763671"/>
    <lineage>
        <taxon>Bacteria</taxon>
        <taxon>Bacillati</taxon>
        <taxon>Bacillota</taxon>
        <taxon>Clostridia</taxon>
        <taxon>Lachnospirales</taxon>
        <taxon>Lachnospiraceae</taxon>
        <taxon>Jingyaoa</taxon>
    </lineage>
</organism>
<proteinExistence type="predicted"/>
<sequence length="393" mass="45224">MTPGEKEGLPLRLEKMYQEVGEFVMQDVCRRIKKAGEITSTADWQINRLVGMGATTEEIEREIKKRLKLTYAEVYEIYDKVIEWEYVRKAEIYEQVSAKFIPYEDNEELKQITETLREQTLDEFKNIPNSLGYAVNMGGKIVFTPLAEYYQKYIDQACMEIITGASDYNSALRRAVKQMANSGLRTTGVTYASGHSDRIEVAARRSVMTGVSQLTGHISRYNAQKLGTDCFEVEAHAGARNTGSGYLNHQSWQGRVYSSEQLRSVCGLGEGGGLNGWNCYHTYYPFIPGISERNWSDADLDKLARSENMPKEWQGKQYTTYELTQKQREMERNMRAQRDTIQGLKWGEADKDEITSAQAKYKGQLYQYRHFCGKFGFETQTERVYMDMRGRQA</sequence>
<accession>A0ABR7NE48</accession>
<dbReference type="InterPro" id="IPR009319">
    <property type="entry name" value="Phage_A118_VSP1"/>
</dbReference>
<dbReference type="Proteomes" id="UP000657421">
    <property type="component" value="Unassembled WGS sequence"/>
</dbReference>
<dbReference type="RefSeq" id="WP_249309911.1">
    <property type="nucleotide sequence ID" value="NZ_JACRSZ010000022.1"/>
</dbReference>
<protein>
    <submittedName>
        <fullName evidence="1">Phage minor capsid protein</fullName>
    </submittedName>
</protein>
<evidence type="ECO:0000313" key="2">
    <source>
        <dbReference type="Proteomes" id="UP000657421"/>
    </source>
</evidence>
<evidence type="ECO:0000313" key="1">
    <source>
        <dbReference type="EMBL" id="MBC8574450.1"/>
    </source>
</evidence>
<dbReference type="EMBL" id="JACRSZ010000022">
    <property type="protein sequence ID" value="MBC8574450.1"/>
    <property type="molecule type" value="Genomic_DNA"/>
</dbReference>
<reference evidence="1 2" key="1">
    <citation type="submission" date="2020-08" db="EMBL/GenBank/DDBJ databases">
        <title>Genome public.</title>
        <authorList>
            <person name="Liu C."/>
            <person name="Sun Q."/>
        </authorList>
    </citation>
    <scope>NUCLEOTIDE SEQUENCE [LARGE SCALE GENOMIC DNA]</scope>
    <source>
        <strain evidence="1 2">NSJ-46</strain>
    </source>
</reference>
<gene>
    <name evidence="1" type="ORF">H8716_15465</name>
</gene>
<name>A0ABR7NE48_9FIRM</name>
<dbReference type="Pfam" id="PF06152">
    <property type="entry name" value="Phage_min_cap2"/>
    <property type="match status" value="1"/>
</dbReference>
<keyword evidence="2" id="KW-1185">Reference proteome</keyword>
<comment type="caution">
    <text evidence="1">The sequence shown here is derived from an EMBL/GenBank/DDBJ whole genome shotgun (WGS) entry which is preliminary data.</text>
</comment>